<evidence type="ECO:0000313" key="10">
    <source>
        <dbReference type="Proteomes" id="UP000251213"/>
    </source>
</evidence>
<gene>
    <name evidence="9" type="ORF">DL897_17230</name>
</gene>
<keyword evidence="6 8" id="KW-1133">Transmembrane helix</keyword>
<accession>A0A364K0S5</accession>
<reference evidence="9 10" key="1">
    <citation type="submission" date="2018-06" db="EMBL/GenBank/DDBJ databases">
        <title>Thermoflavimicrobium daqus sp. nov., a thermophilic microbe isolated from Moutai-flavour Daqu.</title>
        <authorList>
            <person name="Wang X."/>
            <person name="Zhou H."/>
        </authorList>
    </citation>
    <scope>NUCLEOTIDE SEQUENCE [LARGE SCALE GENOMIC DNA]</scope>
    <source>
        <strain evidence="9 10">FBKL4.011</strain>
    </source>
</reference>
<feature type="transmembrane region" description="Helical" evidence="8">
    <location>
        <begin position="12"/>
        <end position="31"/>
    </location>
</feature>
<evidence type="ECO:0000256" key="7">
    <source>
        <dbReference type="ARBA" id="ARBA00023136"/>
    </source>
</evidence>
<dbReference type="InterPro" id="IPR037294">
    <property type="entry name" value="ABC_BtuC-like"/>
</dbReference>
<comment type="similarity">
    <text evidence="2">Belongs to the binding-protein-dependent transport system permease family. FecCD subfamily.</text>
</comment>
<dbReference type="Proteomes" id="UP000251213">
    <property type="component" value="Unassembled WGS sequence"/>
</dbReference>
<dbReference type="RefSeq" id="WP_113660355.1">
    <property type="nucleotide sequence ID" value="NZ_KZ845681.1"/>
</dbReference>
<evidence type="ECO:0000256" key="4">
    <source>
        <dbReference type="ARBA" id="ARBA00022475"/>
    </source>
</evidence>
<dbReference type="PANTHER" id="PTHR30472">
    <property type="entry name" value="FERRIC ENTEROBACTIN TRANSPORT SYSTEM PERMEASE PROTEIN"/>
    <property type="match status" value="1"/>
</dbReference>
<evidence type="ECO:0000256" key="2">
    <source>
        <dbReference type="ARBA" id="ARBA00007935"/>
    </source>
</evidence>
<name>A0A364K0S5_9BACL</name>
<keyword evidence="4" id="KW-1003">Cell membrane</keyword>
<dbReference type="InterPro" id="IPR000522">
    <property type="entry name" value="ABC_transptr_permease_BtuC"/>
</dbReference>
<keyword evidence="7 8" id="KW-0472">Membrane</keyword>
<dbReference type="OrthoDB" id="9811721at2"/>
<dbReference type="Gene3D" id="1.10.3470.10">
    <property type="entry name" value="ABC transporter involved in vitamin B12 uptake, BtuC"/>
    <property type="match status" value="1"/>
</dbReference>
<dbReference type="AlphaFoldDB" id="A0A364K0S5"/>
<dbReference type="GO" id="GO:0005886">
    <property type="term" value="C:plasma membrane"/>
    <property type="evidence" value="ECO:0007669"/>
    <property type="project" value="UniProtKB-SubCell"/>
</dbReference>
<protein>
    <submittedName>
        <fullName evidence="9">Iron ABC transporter</fullName>
    </submittedName>
</protein>
<keyword evidence="5 8" id="KW-0812">Transmembrane</keyword>
<dbReference type="GO" id="GO:0033214">
    <property type="term" value="P:siderophore-iron import into cell"/>
    <property type="evidence" value="ECO:0007669"/>
    <property type="project" value="TreeGrafter"/>
</dbReference>
<evidence type="ECO:0000256" key="8">
    <source>
        <dbReference type="SAM" id="Phobius"/>
    </source>
</evidence>
<feature type="transmembrane region" description="Helical" evidence="8">
    <location>
        <begin position="282"/>
        <end position="301"/>
    </location>
</feature>
<keyword evidence="10" id="KW-1185">Reference proteome</keyword>
<dbReference type="Pfam" id="PF01032">
    <property type="entry name" value="FecCD"/>
    <property type="match status" value="1"/>
</dbReference>
<comment type="subcellular location">
    <subcellularLocation>
        <location evidence="1">Cell membrane</location>
        <topology evidence="1">Multi-pass membrane protein</topology>
    </subcellularLocation>
</comment>
<organism evidence="9 10">
    <name type="scientific">Thermoflavimicrobium daqui</name>
    <dbReference type="NCBI Taxonomy" id="2137476"/>
    <lineage>
        <taxon>Bacteria</taxon>
        <taxon>Bacillati</taxon>
        <taxon>Bacillota</taxon>
        <taxon>Bacilli</taxon>
        <taxon>Bacillales</taxon>
        <taxon>Thermoactinomycetaceae</taxon>
        <taxon>Thermoflavimicrobium</taxon>
    </lineage>
</organism>
<evidence type="ECO:0000256" key="3">
    <source>
        <dbReference type="ARBA" id="ARBA00022448"/>
    </source>
</evidence>
<evidence type="ECO:0000313" key="9">
    <source>
        <dbReference type="EMBL" id="RAL21107.1"/>
    </source>
</evidence>
<feature type="transmembrane region" description="Helical" evidence="8">
    <location>
        <begin position="194"/>
        <end position="215"/>
    </location>
</feature>
<feature type="transmembrane region" description="Helical" evidence="8">
    <location>
        <begin position="151"/>
        <end position="174"/>
    </location>
</feature>
<feature type="transmembrane region" description="Helical" evidence="8">
    <location>
        <begin position="121"/>
        <end position="139"/>
    </location>
</feature>
<reference evidence="9 10" key="2">
    <citation type="submission" date="2018-06" db="EMBL/GenBank/DDBJ databases">
        <authorList>
            <person name="Zhirakovskaya E."/>
        </authorList>
    </citation>
    <scope>NUCLEOTIDE SEQUENCE [LARGE SCALE GENOMIC DNA]</scope>
    <source>
        <strain evidence="9 10">FBKL4.011</strain>
    </source>
</reference>
<feature type="transmembrane region" description="Helical" evidence="8">
    <location>
        <begin position="65"/>
        <end position="86"/>
    </location>
</feature>
<dbReference type="FunFam" id="1.10.3470.10:FF:000001">
    <property type="entry name" value="Vitamin B12 ABC transporter permease BtuC"/>
    <property type="match status" value="1"/>
</dbReference>
<feature type="transmembrane region" description="Helical" evidence="8">
    <location>
        <begin position="236"/>
        <end position="262"/>
    </location>
</feature>
<evidence type="ECO:0000256" key="1">
    <source>
        <dbReference type="ARBA" id="ARBA00004651"/>
    </source>
</evidence>
<dbReference type="GO" id="GO:0022857">
    <property type="term" value="F:transmembrane transporter activity"/>
    <property type="evidence" value="ECO:0007669"/>
    <property type="project" value="InterPro"/>
</dbReference>
<feature type="transmembrane region" description="Helical" evidence="8">
    <location>
        <begin position="308"/>
        <end position="328"/>
    </location>
</feature>
<keyword evidence="3" id="KW-0813">Transport</keyword>
<dbReference type="CDD" id="cd06550">
    <property type="entry name" value="TM_ABC_iron-siderophores_like"/>
    <property type="match status" value="1"/>
</dbReference>
<dbReference type="PANTHER" id="PTHR30472:SF65">
    <property type="entry name" value="SIDEROPHORE TRANSPORT SYSTEM PERMEASE PROTEIN YFIZ-RELATED"/>
    <property type="match status" value="1"/>
</dbReference>
<proteinExistence type="inferred from homology"/>
<evidence type="ECO:0000256" key="5">
    <source>
        <dbReference type="ARBA" id="ARBA00022692"/>
    </source>
</evidence>
<feature type="transmembrane region" description="Helical" evidence="8">
    <location>
        <begin position="93"/>
        <end position="115"/>
    </location>
</feature>
<dbReference type="EMBL" id="QJKK01000019">
    <property type="protein sequence ID" value="RAL21107.1"/>
    <property type="molecule type" value="Genomic_DNA"/>
</dbReference>
<comment type="caution">
    <text evidence="9">The sequence shown here is derived from an EMBL/GenBank/DDBJ whole genome shotgun (WGS) entry which is preliminary data.</text>
</comment>
<sequence>MGVLQSSKTKIVGGFLGAVILVICMGMGIVFGTTHISLQTVIDSFTHFNGSQEHLFIKEIRLPRMIIGTVVGICLGIAGVLLQALTRNPLADLGIFGLHAGASFFIACAVFFFSISSLTSFIWIAFLGATISGLIVFIIGKWGGEEVSSLYLTLAGASMAALFSSATHAIFVINQRALEEVLVWITGSLADRKLSMLMDVLPYMIVACLIAFLISNKIDTLLLGEKVAMGLGQRTVWLKIVMVFLVILLSASTVSIAGPISFVGLVAPHFARYFVGNTTRWTLLYSGMIGAILLLIADILARVVTDQFELPVGIVMAMMAAPFFILLARKEG</sequence>
<evidence type="ECO:0000256" key="6">
    <source>
        <dbReference type="ARBA" id="ARBA00022989"/>
    </source>
</evidence>
<dbReference type="SUPFAM" id="SSF81345">
    <property type="entry name" value="ABC transporter involved in vitamin B12 uptake, BtuC"/>
    <property type="match status" value="1"/>
</dbReference>